<dbReference type="OrthoDB" id="980944at2"/>
<proteinExistence type="predicted"/>
<evidence type="ECO:0000313" key="1">
    <source>
        <dbReference type="EMBL" id="SNR42747.1"/>
    </source>
</evidence>
<dbReference type="InterPro" id="IPR008964">
    <property type="entry name" value="Invasin/intimin_cell_adhesion"/>
</dbReference>
<gene>
    <name evidence="1" type="ORF">SAMN06265376_101794</name>
</gene>
<reference evidence="1 2" key="1">
    <citation type="submission" date="2017-06" db="EMBL/GenBank/DDBJ databases">
        <authorList>
            <person name="Kim H.J."/>
            <person name="Triplett B.A."/>
        </authorList>
    </citation>
    <scope>NUCLEOTIDE SEQUENCE [LARGE SCALE GENOMIC DNA]</scope>
    <source>
        <strain evidence="1 2">DSM 25597</strain>
    </source>
</reference>
<dbReference type="EMBL" id="FZNY01000001">
    <property type="protein sequence ID" value="SNR42747.1"/>
    <property type="molecule type" value="Genomic_DNA"/>
</dbReference>
<organism evidence="1 2">
    <name type="scientific">Dokdonia pacifica</name>
    <dbReference type="NCBI Taxonomy" id="1627892"/>
    <lineage>
        <taxon>Bacteria</taxon>
        <taxon>Pseudomonadati</taxon>
        <taxon>Bacteroidota</taxon>
        <taxon>Flavobacteriia</taxon>
        <taxon>Flavobacteriales</taxon>
        <taxon>Flavobacteriaceae</taxon>
        <taxon>Dokdonia</taxon>
    </lineage>
</organism>
<dbReference type="Gene3D" id="2.60.40.10">
    <property type="entry name" value="Immunoglobulins"/>
    <property type="match status" value="1"/>
</dbReference>
<keyword evidence="2" id="KW-1185">Reference proteome</keyword>
<protein>
    <submittedName>
        <fullName evidence="1">Uncharacterized protein</fullName>
    </submittedName>
</protein>
<dbReference type="RefSeq" id="WP_089370108.1">
    <property type="nucleotide sequence ID" value="NZ_BMEP01000002.1"/>
</dbReference>
<name>A0A238W8K9_9FLAO</name>
<dbReference type="Proteomes" id="UP000198379">
    <property type="component" value="Unassembled WGS sequence"/>
</dbReference>
<evidence type="ECO:0000313" key="2">
    <source>
        <dbReference type="Proteomes" id="UP000198379"/>
    </source>
</evidence>
<dbReference type="AlphaFoldDB" id="A0A238W8K9"/>
<sequence>MKYKQHIFLFIAILIATISTGQEKDQGNSIGLLTSQTEFEVGSTVLLQFSSAEAVTPLLYCSNSYGSTVITPVLEETTLNYEIPDFIANKSGLVHWKLIHNNPTSGSFVMSPQQHVATMETYIGPPTIEAGDIDYTMLVVIPTDALDNPMPEGTPVMVHHRFLDTQTEEEIETKKIISYKNISSRRKSGRLFIAAECLETHSTEYTVDVLPAIPTDFTISVDRPHEYADGNQITSFYTSILRDAHANIVSDGTFVTFFIRNKAGNVLKASGTTVQGIATAKMIHPDQEEQWTVQAYVDGMAESNTISIAYQQVVENVEIAFAKANREIQVGPLKSFMNQMIPDGFQVVLEVYKDNVLLETYTKTSRKGYVSFSLEEAIFKNDTYTFTIKTAGLEKNLPNIKLW</sequence>
<accession>A0A238W8K9</accession>
<dbReference type="InterPro" id="IPR013783">
    <property type="entry name" value="Ig-like_fold"/>
</dbReference>
<dbReference type="SUPFAM" id="SSF49373">
    <property type="entry name" value="Invasin/intimin cell-adhesion fragments"/>
    <property type="match status" value="1"/>
</dbReference>